<evidence type="ECO:0000256" key="1">
    <source>
        <dbReference type="SAM" id="MobiDB-lite"/>
    </source>
</evidence>
<proteinExistence type="predicted"/>
<feature type="region of interest" description="Disordered" evidence="1">
    <location>
        <begin position="307"/>
        <end position="330"/>
    </location>
</feature>
<feature type="compositionally biased region" description="Acidic residues" evidence="1">
    <location>
        <begin position="313"/>
        <end position="325"/>
    </location>
</feature>
<dbReference type="EMBL" id="CABFNQ020000732">
    <property type="protein sequence ID" value="CAH0028481.1"/>
    <property type="molecule type" value="Genomic_DNA"/>
</dbReference>
<feature type="compositionally biased region" description="Polar residues" evidence="1">
    <location>
        <begin position="72"/>
        <end position="89"/>
    </location>
</feature>
<comment type="caution">
    <text evidence="2">The sequence shown here is derived from an EMBL/GenBank/DDBJ whole genome shotgun (WGS) entry which is preliminary data.</text>
</comment>
<feature type="compositionally biased region" description="Basic and acidic residues" evidence="1">
    <location>
        <begin position="27"/>
        <end position="48"/>
    </location>
</feature>
<protein>
    <recommendedName>
        <fullName evidence="4">F-box domain-containing protein</fullName>
    </recommendedName>
</protein>
<name>A0A9N9YRT7_9HYPO</name>
<evidence type="ECO:0000313" key="2">
    <source>
        <dbReference type="EMBL" id="CAH0028481.1"/>
    </source>
</evidence>
<feature type="compositionally biased region" description="Basic residues" evidence="1">
    <location>
        <begin position="1"/>
        <end position="10"/>
    </location>
</feature>
<reference evidence="2" key="1">
    <citation type="submission" date="2021-10" db="EMBL/GenBank/DDBJ databases">
        <authorList>
            <person name="Piombo E."/>
        </authorList>
    </citation>
    <scope>NUCLEOTIDE SEQUENCE</scope>
</reference>
<dbReference type="AlphaFoldDB" id="A0A9N9YRT7"/>
<accession>A0A9N9YRT7</accession>
<organism evidence="2 3">
    <name type="scientific">Clonostachys rhizophaga</name>
    <dbReference type="NCBI Taxonomy" id="160324"/>
    <lineage>
        <taxon>Eukaryota</taxon>
        <taxon>Fungi</taxon>
        <taxon>Dikarya</taxon>
        <taxon>Ascomycota</taxon>
        <taxon>Pezizomycotina</taxon>
        <taxon>Sordariomycetes</taxon>
        <taxon>Hypocreomycetidae</taxon>
        <taxon>Hypocreales</taxon>
        <taxon>Bionectriaceae</taxon>
        <taxon>Clonostachys</taxon>
    </lineage>
</organism>
<evidence type="ECO:0000313" key="3">
    <source>
        <dbReference type="Proteomes" id="UP000696573"/>
    </source>
</evidence>
<feature type="compositionally biased region" description="Polar residues" evidence="1">
    <location>
        <begin position="49"/>
        <end position="60"/>
    </location>
</feature>
<keyword evidence="3" id="KW-1185">Reference proteome</keyword>
<sequence>MKAKPRKRSMSPKTRMDQSSKAPRSPTRRETRSRAKSRENNVRLELDKVSNSTEISQGGHTQLGEVCEPLHPTTSTIQSSASLLGSISPDQWDRPPADSPSASPGVPQPSNSGEGAPRPQWSEPYSLDPSVNQAEINRWDHMAFHEGNYDYQPLHNLWSQLSIYMNGFVSATGLQKCMWHLLDDETKEKLLSFCPIAPRIIEDGNKGCTHLILAWVWRILYDNLLSPDCTDKWSTEGWAHLGSFHQSLRKGGLPDESNAFTHAYHAARFWSVRMAYMRFGPHTSVERLEKLILDEFLPMMKLHNHPENQVESNDSESVSEPDVDPETGFHSSLDKSLSRVARTAVEVDLWILASGKNVRVDFRDPMTGKVSGFSYKPDYMSPLNNLIRTSALPAIGAPVDLVVEPLLRSFGDRATISCKKPGFVDFYPLAFGMHHKCTELSKMWVVVDHFDEYEGGEESTAYDMSCADWECFCAICGGPLRDVSYFIDDGEHRSRPGPDAYNPDVFLTRPEYPELEWLADIRALGENPETSAPSTVWLSGPASVGLDGDVRFGLDKDSDPALQDMPDAGYMQAYGLEGRQSPWCAPFHVKCHELLRRFLGVESLDREVLNETFKSLGSRDGWATFLGIDYGDITEHRTRDWFPLRNHEYLVSDPIDIEWLARFYKKLPLLKEGDGESGDVYNTQGDPFSTLPLDILSLLVLSIPTMEDVFKARMASPAIANVPLSQSFWKSRIVPDMPWLWDMPTPSDEQRFSVDWSRVYKELFWGSQRNRTLGLCNRRRIWTQMCPQFGKRYASITEAKSR</sequence>
<evidence type="ECO:0008006" key="4">
    <source>
        <dbReference type="Google" id="ProtNLM"/>
    </source>
</evidence>
<dbReference type="Proteomes" id="UP000696573">
    <property type="component" value="Unassembled WGS sequence"/>
</dbReference>
<feature type="region of interest" description="Disordered" evidence="1">
    <location>
        <begin position="1"/>
        <end position="127"/>
    </location>
</feature>
<dbReference type="OrthoDB" id="9984533at2759"/>
<gene>
    <name evidence="2" type="ORF">CRHIZ90672A_00010729</name>
</gene>